<organism evidence="1 2">
    <name type="scientific">Dreissena polymorpha</name>
    <name type="common">Zebra mussel</name>
    <name type="synonym">Mytilus polymorpha</name>
    <dbReference type="NCBI Taxonomy" id="45954"/>
    <lineage>
        <taxon>Eukaryota</taxon>
        <taxon>Metazoa</taxon>
        <taxon>Spiralia</taxon>
        <taxon>Lophotrochozoa</taxon>
        <taxon>Mollusca</taxon>
        <taxon>Bivalvia</taxon>
        <taxon>Autobranchia</taxon>
        <taxon>Heteroconchia</taxon>
        <taxon>Euheterodonta</taxon>
        <taxon>Imparidentia</taxon>
        <taxon>Neoheterodontei</taxon>
        <taxon>Myida</taxon>
        <taxon>Dreissenoidea</taxon>
        <taxon>Dreissenidae</taxon>
        <taxon>Dreissena</taxon>
    </lineage>
</organism>
<reference evidence="1" key="2">
    <citation type="submission" date="2020-11" db="EMBL/GenBank/DDBJ databases">
        <authorList>
            <person name="McCartney M.A."/>
            <person name="Auch B."/>
            <person name="Kono T."/>
            <person name="Mallez S."/>
            <person name="Becker A."/>
            <person name="Gohl D.M."/>
            <person name="Silverstein K.A.T."/>
            <person name="Koren S."/>
            <person name="Bechman K.B."/>
            <person name="Herman A."/>
            <person name="Abrahante J.E."/>
            <person name="Garbe J."/>
        </authorList>
    </citation>
    <scope>NUCLEOTIDE SEQUENCE</scope>
    <source>
        <strain evidence="1">Duluth1</strain>
        <tissue evidence="1">Whole animal</tissue>
    </source>
</reference>
<evidence type="ECO:0000313" key="1">
    <source>
        <dbReference type="EMBL" id="KAH3865041.1"/>
    </source>
</evidence>
<comment type="caution">
    <text evidence="1">The sequence shown here is derived from an EMBL/GenBank/DDBJ whole genome shotgun (WGS) entry which is preliminary data.</text>
</comment>
<evidence type="ECO:0000313" key="2">
    <source>
        <dbReference type="Proteomes" id="UP000828390"/>
    </source>
</evidence>
<name>A0A9D4LW01_DREPO</name>
<dbReference type="EMBL" id="JAIWYP010000002">
    <property type="protein sequence ID" value="KAH3865041.1"/>
    <property type="molecule type" value="Genomic_DNA"/>
</dbReference>
<dbReference type="Proteomes" id="UP000828390">
    <property type="component" value="Unassembled WGS sequence"/>
</dbReference>
<keyword evidence="2" id="KW-1185">Reference proteome</keyword>
<gene>
    <name evidence="1" type="ORF">DPMN_028079</name>
</gene>
<accession>A0A9D4LW01</accession>
<proteinExistence type="predicted"/>
<sequence>MFDEQRPLDLMFDEQRPLDLIFDVQRPLDLMFFSFSVPLTIPPILNNTKTTNSYARGPISKSRTVSFSTVYWEFTN</sequence>
<dbReference type="AlphaFoldDB" id="A0A9D4LW01"/>
<reference evidence="1" key="1">
    <citation type="journal article" date="2019" name="bioRxiv">
        <title>The Genome of the Zebra Mussel, Dreissena polymorpha: A Resource for Invasive Species Research.</title>
        <authorList>
            <person name="McCartney M.A."/>
            <person name="Auch B."/>
            <person name="Kono T."/>
            <person name="Mallez S."/>
            <person name="Zhang Y."/>
            <person name="Obille A."/>
            <person name="Becker A."/>
            <person name="Abrahante J.E."/>
            <person name="Garbe J."/>
            <person name="Badalamenti J.P."/>
            <person name="Herman A."/>
            <person name="Mangelson H."/>
            <person name="Liachko I."/>
            <person name="Sullivan S."/>
            <person name="Sone E.D."/>
            <person name="Koren S."/>
            <person name="Silverstein K.A.T."/>
            <person name="Beckman K.B."/>
            <person name="Gohl D.M."/>
        </authorList>
    </citation>
    <scope>NUCLEOTIDE SEQUENCE</scope>
    <source>
        <strain evidence="1">Duluth1</strain>
        <tissue evidence="1">Whole animal</tissue>
    </source>
</reference>
<protein>
    <submittedName>
        <fullName evidence="1">Uncharacterized protein</fullName>
    </submittedName>
</protein>